<gene>
    <name evidence="1" type="ORF">QFW80_16695</name>
</gene>
<dbReference type="RefSeq" id="WP_280603194.1">
    <property type="nucleotide sequence ID" value="NZ_JARXRN010000029.1"/>
</dbReference>
<name>A0ABT6JNA0_9GAMM</name>
<comment type="caution">
    <text evidence="1">The sequence shown here is derived from an EMBL/GenBank/DDBJ whole genome shotgun (WGS) entry which is preliminary data.</text>
</comment>
<evidence type="ECO:0000313" key="2">
    <source>
        <dbReference type="Proteomes" id="UP001156831"/>
    </source>
</evidence>
<evidence type="ECO:0000313" key="1">
    <source>
        <dbReference type="EMBL" id="MDH5832158.1"/>
    </source>
</evidence>
<protein>
    <recommendedName>
        <fullName evidence="3">Mor transcription activator family protein</fullName>
    </recommendedName>
</protein>
<organism evidence="1 2">
    <name type="scientific">Luteimonas rhizosphaericola</name>
    <dbReference type="NCBI Taxonomy" id="3042024"/>
    <lineage>
        <taxon>Bacteria</taxon>
        <taxon>Pseudomonadati</taxon>
        <taxon>Pseudomonadota</taxon>
        <taxon>Gammaproteobacteria</taxon>
        <taxon>Lysobacterales</taxon>
        <taxon>Lysobacteraceae</taxon>
        <taxon>Luteimonas</taxon>
    </lineage>
</organism>
<evidence type="ECO:0008006" key="3">
    <source>
        <dbReference type="Google" id="ProtNLM"/>
    </source>
</evidence>
<dbReference type="Proteomes" id="UP001156831">
    <property type="component" value="Unassembled WGS sequence"/>
</dbReference>
<reference evidence="1 2" key="1">
    <citation type="submission" date="2023-04" db="EMBL/GenBank/DDBJ databases">
        <title>Luteimonas sp. M1R5S18.</title>
        <authorList>
            <person name="Sun J.-Q."/>
        </authorList>
    </citation>
    <scope>NUCLEOTIDE SEQUENCE [LARGE SCALE GENOMIC DNA]</scope>
    <source>
        <strain evidence="1 2">M1R5S18</strain>
    </source>
</reference>
<keyword evidence="2" id="KW-1185">Reference proteome</keyword>
<sequence length="102" mass="11487">MSRARQTDEQLRARILDAFQRDIGISAGMAQPFVDSVMRCFAGEQPYFPALPRQYPVMHIKAALERGTPVKRVLSEFEVSRTTLHKLFPGGLPKLEQAANDD</sequence>
<accession>A0ABT6JNA0</accession>
<proteinExistence type="predicted"/>
<dbReference type="EMBL" id="JARXRN010000029">
    <property type="protein sequence ID" value="MDH5832158.1"/>
    <property type="molecule type" value="Genomic_DNA"/>
</dbReference>